<evidence type="ECO:0000313" key="5">
    <source>
        <dbReference type="Proteomes" id="UP000192448"/>
    </source>
</evidence>
<sequence>MIQVCSQCGTRWNVRDRQRSWCPRCGGTLLAPSAPQWSPQQGGQALPPPPPAAAPPQSPARPSHQPAPPSTGRPPQAGTPRLAPGYRWVALRPGAPPRRRIRRGPLGPTPRYPVIPRWGLQQHFDVPTEERGREHEGPPPATVRTMLVVTMVALGVAAFAHVLRYGLMLINRSVLLHPLIADAAVAFGVVASLVALVILGVTVVIMVRWLIARRAAAYAQQGQSDPRSAAEIWLMSLIPGTNVLFAPVYVLELATLEGRLTQLRRPIVVWWIVWVLSAVVALWSIVGTVVVTFFANSTQHLADNNVTVAIGYLLALAAVLLAWRVYLGFEGAPAEHRSHRWVVVGTESGRSAQPAGSEDEPESAVPVETQGQNPAALAV</sequence>
<feature type="region of interest" description="Disordered" evidence="1">
    <location>
        <begin position="33"/>
        <end position="83"/>
    </location>
</feature>
<evidence type="ECO:0000256" key="1">
    <source>
        <dbReference type="SAM" id="MobiDB-lite"/>
    </source>
</evidence>
<feature type="transmembrane region" description="Helical" evidence="2">
    <location>
        <begin position="306"/>
        <end position="326"/>
    </location>
</feature>
<proteinExistence type="predicted"/>
<keyword evidence="2" id="KW-1133">Transmembrane helix</keyword>
<reference evidence="4 5" key="1">
    <citation type="submission" date="2017-02" db="EMBL/GenBank/DDBJ databases">
        <title>The new phylogeny of genus Mycobacterium.</title>
        <authorList>
            <person name="Tortoli E."/>
            <person name="Trovato A."/>
            <person name="Cirillo D.M."/>
        </authorList>
    </citation>
    <scope>NUCLEOTIDE SEQUENCE [LARGE SCALE GENOMIC DNA]</scope>
    <source>
        <strain evidence="4 5">RW6</strain>
    </source>
</reference>
<keyword evidence="2" id="KW-0812">Transmembrane</keyword>
<dbReference type="RefSeq" id="WP_083170997.1">
    <property type="nucleotide sequence ID" value="NZ_MVHF01000073.1"/>
</dbReference>
<protein>
    <recommendedName>
        <fullName evidence="3">DUF4328 domain-containing protein</fullName>
    </recommendedName>
</protein>
<evidence type="ECO:0000259" key="3">
    <source>
        <dbReference type="Pfam" id="PF14219"/>
    </source>
</evidence>
<feature type="region of interest" description="Disordered" evidence="1">
    <location>
        <begin position="349"/>
        <end position="379"/>
    </location>
</feature>
<dbReference type="OrthoDB" id="4774087at2"/>
<evidence type="ECO:0000256" key="2">
    <source>
        <dbReference type="SAM" id="Phobius"/>
    </source>
</evidence>
<keyword evidence="5" id="KW-1185">Reference proteome</keyword>
<keyword evidence="2" id="KW-0472">Membrane</keyword>
<evidence type="ECO:0000313" key="4">
    <source>
        <dbReference type="EMBL" id="ORA21800.1"/>
    </source>
</evidence>
<dbReference type="STRING" id="1927124.BST13_36950"/>
<name>A0A1W9ZVG3_9MYCO</name>
<dbReference type="AlphaFoldDB" id="A0A1W9ZVG3"/>
<dbReference type="InterPro" id="IPR025565">
    <property type="entry name" value="DUF4328"/>
</dbReference>
<gene>
    <name evidence="4" type="ORF">BST13_36950</name>
</gene>
<dbReference type="Pfam" id="PF14219">
    <property type="entry name" value="DUF4328"/>
    <property type="match status" value="1"/>
</dbReference>
<dbReference type="Proteomes" id="UP000192448">
    <property type="component" value="Unassembled WGS sequence"/>
</dbReference>
<feature type="compositionally biased region" description="Pro residues" evidence="1">
    <location>
        <begin position="46"/>
        <end position="72"/>
    </location>
</feature>
<dbReference type="EMBL" id="MVHF01000073">
    <property type="protein sequence ID" value="ORA21800.1"/>
    <property type="molecule type" value="Genomic_DNA"/>
</dbReference>
<feature type="transmembrane region" description="Helical" evidence="2">
    <location>
        <begin position="271"/>
        <end position="294"/>
    </location>
</feature>
<accession>A0A1W9ZVG3</accession>
<organism evidence="4 5">
    <name type="scientific">Mycobacterium aquaticum</name>
    <dbReference type="NCBI Taxonomy" id="1927124"/>
    <lineage>
        <taxon>Bacteria</taxon>
        <taxon>Bacillati</taxon>
        <taxon>Actinomycetota</taxon>
        <taxon>Actinomycetes</taxon>
        <taxon>Mycobacteriales</taxon>
        <taxon>Mycobacteriaceae</taxon>
        <taxon>Mycobacterium</taxon>
    </lineage>
</organism>
<comment type="caution">
    <text evidence="4">The sequence shown here is derived from an EMBL/GenBank/DDBJ whole genome shotgun (WGS) entry which is preliminary data.</text>
</comment>
<feature type="transmembrane region" description="Helical" evidence="2">
    <location>
        <begin position="183"/>
        <end position="211"/>
    </location>
</feature>
<feature type="domain" description="DUF4328" evidence="3">
    <location>
        <begin position="173"/>
        <end position="329"/>
    </location>
</feature>
<feature type="transmembrane region" description="Helical" evidence="2">
    <location>
        <begin position="141"/>
        <end position="163"/>
    </location>
</feature>